<evidence type="ECO:0000256" key="1">
    <source>
        <dbReference type="SAM" id="Phobius"/>
    </source>
</evidence>
<evidence type="ECO:0000313" key="3">
    <source>
        <dbReference type="Proteomes" id="UP000054630"/>
    </source>
</evidence>
<dbReference type="Proteomes" id="UP000054630">
    <property type="component" value="Unassembled WGS sequence"/>
</dbReference>
<protein>
    <submittedName>
        <fullName evidence="2">Uncharacterized protein</fullName>
    </submittedName>
</protein>
<keyword evidence="1" id="KW-0472">Membrane</keyword>
<proteinExistence type="predicted"/>
<keyword evidence="1" id="KW-0812">Transmembrane</keyword>
<comment type="caution">
    <text evidence="2">The sequence shown here is derived from an EMBL/GenBank/DDBJ whole genome shotgun (WGS) entry which is preliminary data.</text>
</comment>
<organism evidence="2 3">
    <name type="scientific">Trichinella nelsoni</name>
    <dbReference type="NCBI Taxonomy" id="6336"/>
    <lineage>
        <taxon>Eukaryota</taxon>
        <taxon>Metazoa</taxon>
        <taxon>Ecdysozoa</taxon>
        <taxon>Nematoda</taxon>
        <taxon>Enoplea</taxon>
        <taxon>Dorylaimia</taxon>
        <taxon>Trichinellida</taxon>
        <taxon>Trichinellidae</taxon>
        <taxon>Trichinella</taxon>
    </lineage>
</organism>
<accession>A0A0V0RDL8</accession>
<gene>
    <name evidence="2" type="ORF">T07_4753</name>
</gene>
<reference evidence="2 3" key="1">
    <citation type="submission" date="2015-01" db="EMBL/GenBank/DDBJ databases">
        <title>Evolution of Trichinella species and genotypes.</title>
        <authorList>
            <person name="Korhonen P.K."/>
            <person name="Edoardo P."/>
            <person name="Giuseppe L.R."/>
            <person name="Gasser R.B."/>
        </authorList>
    </citation>
    <scope>NUCLEOTIDE SEQUENCE [LARGE SCALE GENOMIC DNA]</scope>
    <source>
        <strain evidence="2">ISS37</strain>
    </source>
</reference>
<evidence type="ECO:0000313" key="2">
    <source>
        <dbReference type="EMBL" id="KRX12328.1"/>
    </source>
</evidence>
<sequence>MGAYLTYYLFGHGGLFDLLFICKHIVVMRGF</sequence>
<feature type="transmembrane region" description="Helical" evidence="1">
    <location>
        <begin position="6"/>
        <end position="26"/>
    </location>
</feature>
<dbReference type="EMBL" id="JYDL01000506">
    <property type="protein sequence ID" value="KRX12328.1"/>
    <property type="molecule type" value="Genomic_DNA"/>
</dbReference>
<dbReference type="AlphaFoldDB" id="A0A0V0RDL8"/>
<name>A0A0V0RDL8_9BILA</name>
<keyword evidence="3" id="KW-1185">Reference proteome</keyword>
<keyword evidence="1" id="KW-1133">Transmembrane helix</keyword>